<organism evidence="1 2">
    <name type="scientific">Plakobranchus ocellatus</name>
    <dbReference type="NCBI Taxonomy" id="259542"/>
    <lineage>
        <taxon>Eukaryota</taxon>
        <taxon>Metazoa</taxon>
        <taxon>Spiralia</taxon>
        <taxon>Lophotrochozoa</taxon>
        <taxon>Mollusca</taxon>
        <taxon>Gastropoda</taxon>
        <taxon>Heterobranchia</taxon>
        <taxon>Euthyneura</taxon>
        <taxon>Panpulmonata</taxon>
        <taxon>Sacoglossa</taxon>
        <taxon>Placobranchoidea</taxon>
        <taxon>Plakobranchidae</taxon>
        <taxon>Plakobranchus</taxon>
    </lineage>
</organism>
<evidence type="ECO:0000313" key="1">
    <source>
        <dbReference type="EMBL" id="GFN90330.1"/>
    </source>
</evidence>
<accession>A0AAV3Z371</accession>
<gene>
    <name evidence="1" type="ORF">PoB_001683600</name>
</gene>
<dbReference type="AlphaFoldDB" id="A0AAV3Z371"/>
<name>A0AAV3Z371_9GAST</name>
<reference evidence="1 2" key="1">
    <citation type="journal article" date="2021" name="Elife">
        <title>Chloroplast acquisition without the gene transfer in kleptoplastic sea slugs, Plakobranchus ocellatus.</title>
        <authorList>
            <person name="Maeda T."/>
            <person name="Takahashi S."/>
            <person name="Yoshida T."/>
            <person name="Shimamura S."/>
            <person name="Takaki Y."/>
            <person name="Nagai Y."/>
            <person name="Toyoda A."/>
            <person name="Suzuki Y."/>
            <person name="Arimoto A."/>
            <person name="Ishii H."/>
            <person name="Satoh N."/>
            <person name="Nishiyama T."/>
            <person name="Hasebe M."/>
            <person name="Maruyama T."/>
            <person name="Minagawa J."/>
            <person name="Obokata J."/>
            <person name="Shigenobu S."/>
        </authorList>
    </citation>
    <scope>NUCLEOTIDE SEQUENCE [LARGE SCALE GENOMIC DNA]</scope>
</reference>
<dbReference type="EMBL" id="BLXT01002015">
    <property type="protein sequence ID" value="GFN90330.1"/>
    <property type="molecule type" value="Genomic_DNA"/>
</dbReference>
<keyword evidence="2" id="KW-1185">Reference proteome</keyword>
<comment type="caution">
    <text evidence="1">The sequence shown here is derived from an EMBL/GenBank/DDBJ whole genome shotgun (WGS) entry which is preliminary data.</text>
</comment>
<sequence length="100" mass="11348">MWTQIKGPQIVTFPLVLYLCDREEIALCLANTPLNSAGTFCREFQIAPSALGHCPLTWLGRIRARKLDITNVMKGLNLILANFRLFSFISFEILKNDGYD</sequence>
<dbReference type="Proteomes" id="UP000735302">
    <property type="component" value="Unassembled WGS sequence"/>
</dbReference>
<protein>
    <submittedName>
        <fullName evidence="1">Uncharacterized protein</fullName>
    </submittedName>
</protein>
<proteinExistence type="predicted"/>
<evidence type="ECO:0000313" key="2">
    <source>
        <dbReference type="Proteomes" id="UP000735302"/>
    </source>
</evidence>